<dbReference type="Pfam" id="PF08494">
    <property type="entry name" value="DEAD_assoc"/>
    <property type="match status" value="1"/>
</dbReference>
<evidence type="ECO:0000256" key="6">
    <source>
        <dbReference type="ARBA" id="ARBA00023125"/>
    </source>
</evidence>
<dbReference type="Pfam" id="PF23236">
    <property type="entry name" value="WHD_2nd_Lhr"/>
    <property type="match status" value="1"/>
</dbReference>
<dbReference type="InterPro" id="IPR052511">
    <property type="entry name" value="ATP-dep_Helicase"/>
</dbReference>
<protein>
    <submittedName>
        <fullName evidence="12">DEAD/DEAH box helicase</fullName>
    </submittedName>
</protein>
<evidence type="ECO:0000313" key="12">
    <source>
        <dbReference type="EMBL" id="WUP75388.1"/>
    </source>
</evidence>
<sequence length="1849" mass="194546">MGALDGFSPVTREWFTGAFATPTAAQEGAWSSIARGENTLVVAPTGSGKTLAAFLWAVDRLAVEHTTGPASPGAEADRPSSPGAEARGPGGRRGARRGRKGDAGPPRPCRVVYVSPLKALAVDVERNLRAPLTGIRQTALRMGLPAPDISVAIRSGDTAAEERRRFAARPSDILITTPESLFLILTSQAREALRGVETVIVDEVHAVAGTKRGAHLALTLERLDALLPAPAQRIGLSATVRPVEEVATFLGGSRPATVVQPPSEKVIEVDVVVPVEDMTELAPPPPGADGESPEHRRSIWPHVEEHLLDLIEAHRSTIVFANSRRLSERLCTRLNELAWERRTAPAPGDSPSPGDPAHWSDAFEELHARWSGLREDPDAHPSDTAHADTANGNTAHGNTAHGNTAHGDTEHADASWPEPPRGDVRRTGQAAMPSELMAQAGASGGVIPEVVRAHHGSVSKEERSQIEEALKSGRLPAVVATSSLELGIDMGSVDLVACVEAPPSVASGLQRIGRAGHQVGAVSRGVIFPKYRGDLVQTAVVAERMRAGQIEEIRYPRNPLDVLAQQIVAMTALDEWTVDSLETLVRRAAPYATLPRSALEATLDMLAGRYPSEEFAELRPRIVWDRVTGTLQGRPGAQRLAVTNGGTIPDRGLFGVFLVGEKASRVGELDEEMVYESRVGDVFVLGATSWRIEDITADRVLVSPAPGQPGKLPFWHGDTPGRPAELGRAIGAFLRELSAAGAGGRGDPAKVRERIRAAGLDDYAVGNLLAYLAEQREATGYVPDDRTLVVERFRDGLGDWRVVIHSPFGARVHAPWALAIGRRLRERYGIDVQAVHSDDGIVLRVPDTFEDAPTDVAVFDAEEIEEIVIEELGGSALFASRFRECAGRALLLPRRSPGRRSPLWQQRQRAAHLLGVASKYAGFPVVLETMRECLQDVFDVPGLVELMRDVAARRVRVVEVETSQASPFAASLLFNYIGAFMYEGDAPLAERRAQALALDTALLAELMGQADLRELLDPDVVAETERELARLDRPLRDAEDLADLLRSHGPLLAQDVSIREGDPGWLADLERARRAIRVRVAGHEQWAAVEDAWRLRDALGVPLPVGVPHEFLEAPLAGGSGAAGRAAAPDPLGDLVARHARTRGPFASGTAAARFGVGVAVVDEALRRLAAAGRVVAGEFRPGGRGEEWCDAGVLRLLRRRSLARLRKEVEPVPPETLAAFLPAWHGIVPQSGAPAGSGQGGSWQGGPGGWQGGTSAGQTGGAQRGPGGQGGGRQGGTGGGQAEGWHAGGRQGGGAQAGGSQSGPGGWQAGGGTGLAEPGAHGGQGHGSARAMDALITAIERLQGAAVPASALESLVLPARVPGYSPALLDELTSSGEVVWVGQGSLPGGDGWVGLYFADTAPLLLPEPSEITMTPLHEQILEILSGGGALFFRELSNRVAAAALGDAVPPLSGPDAASARRARILGRATGAPQPGPIGPTPGVTPANTTPDVTPGNAAADTVRGDTERGVTPGRATPGGAPASTTPDVRPGNAAADTTPGDTARGVTPGNAAPDDTTLAAALWDLVWAGRITGDTLAPLRSTLGTGRPAHRPPATRRRRAVLPTRSGPPTVSGRWWLLPAPSADGTQRAHAQAEVLLERHGVLTRGGITAERLPGGFSAVYQVLRAFEESGRCRRGYFVEGLGGAQFALPGAVDRMRAMSSTRSSAQSSTRPDPAEDLWSIPAPPPPRRAVVLAATDPANPYGAALPWPDRADDVTHKPGRKAGALVVLVEGTLILYVERGGKTLLSYGPEEDLRPAVQALAVAVKRGALGKLTVERADGTAITDSPLAQALEAAGFHPTPRGLRIRS</sequence>
<keyword evidence="4 12" id="KW-0347">Helicase</keyword>
<keyword evidence="1" id="KW-0547">Nucleotide-binding</keyword>
<evidence type="ECO:0000256" key="5">
    <source>
        <dbReference type="ARBA" id="ARBA00022840"/>
    </source>
</evidence>
<keyword evidence="8" id="KW-0413">Isomerase</keyword>
<dbReference type="PROSITE" id="PS51192">
    <property type="entry name" value="HELICASE_ATP_BIND_1"/>
    <property type="match status" value="1"/>
</dbReference>
<accession>A0ABZ1SQR9</accession>
<dbReference type="SUPFAM" id="SSF52540">
    <property type="entry name" value="P-loop containing nucleoside triphosphate hydrolases"/>
    <property type="match status" value="1"/>
</dbReference>
<name>A0ABZ1SQR9_9ACTN</name>
<dbReference type="SMART" id="SM00490">
    <property type="entry name" value="HELICc"/>
    <property type="match status" value="1"/>
</dbReference>
<dbReference type="InterPro" id="IPR055367">
    <property type="entry name" value="WH4_Lhr"/>
</dbReference>
<feature type="compositionally biased region" description="Polar residues" evidence="9">
    <location>
        <begin position="390"/>
        <end position="402"/>
    </location>
</feature>
<feature type="domain" description="Helicase C-terminal" evidence="11">
    <location>
        <begin position="302"/>
        <end position="561"/>
    </location>
</feature>
<dbReference type="PANTHER" id="PTHR47962">
    <property type="entry name" value="ATP-DEPENDENT HELICASE LHR-RELATED-RELATED"/>
    <property type="match status" value="1"/>
</dbReference>
<dbReference type="PANTHER" id="PTHR47962:SF5">
    <property type="entry name" value="ATP-DEPENDENT HELICASE LHR-RELATED"/>
    <property type="match status" value="1"/>
</dbReference>
<dbReference type="Proteomes" id="UP001432011">
    <property type="component" value="Chromosome"/>
</dbReference>
<feature type="region of interest" description="Disordered" evidence="9">
    <location>
        <begin position="1469"/>
        <end position="1554"/>
    </location>
</feature>
<keyword evidence="2" id="KW-0227">DNA damage</keyword>
<feature type="compositionally biased region" description="Gly residues" evidence="9">
    <location>
        <begin position="1236"/>
        <end position="1327"/>
    </location>
</feature>
<feature type="domain" description="Helicase ATP-binding" evidence="10">
    <location>
        <begin position="30"/>
        <end position="258"/>
    </location>
</feature>
<dbReference type="Gene3D" id="3.40.50.300">
    <property type="entry name" value="P-loop containing nucleotide triphosphate hydrolases"/>
    <property type="match status" value="2"/>
</dbReference>
<dbReference type="GO" id="GO:0004386">
    <property type="term" value="F:helicase activity"/>
    <property type="evidence" value="ECO:0007669"/>
    <property type="project" value="UniProtKB-KW"/>
</dbReference>
<organism evidence="12 13">
    <name type="scientific">Microbispora hainanensis</name>
    <dbReference type="NCBI Taxonomy" id="568844"/>
    <lineage>
        <taxon>Bacteria</taxon>
        <taxon>Bacillati</taxon>
        <taxon>Actinomycetota</taxon>
        <taxon>Actinomycetes</taxon>
        <taxon>Streptosporangiales</taxon>
        <taxon>Streptosporangiaceae</taxon>
        <taxon>Microbispora</taxon>
    </lineage>
</organism>
<dbReference type="InterPro" id="IPR001650">
    <property type="entry name" value="Helicase_C-like"/>
</dbReference>
<keyword evidence="7" id="KW-0234">DNA repair</keyword>
<dbReference type="Pfam" id="PF19306">
    <property type="entry name" value="WHD_Lhr"/>
    <property type="match status" value="1"/>
</dbReference>
<keyword evidence="3" id="KW-0378">Hydrolase</keyword>
<proteinExistence type="predicted"/>
<evidence type="ECO:0000256" key="3">
    <source>
        <dbReference type="ARBA" id="ARBA00022801"/>
    </source>
</evidence>
<gene>
    <name evidence="12" type="ORF">OG913_39645</name>
</gene>
<feature type="region of interest" description="Disordered" evidence="9">
    <location>
        <begin position="1232"/>
        <end position="1329"/>
    </location>
</feature>
<dbReference type="PROSITE" id="PS51194">
    <property type="entry name" value="HELICASE_CTER"/>
    <property type="match status" value="1"/>
</dbReference>
<evidence type="ECO:0000256" key="1">
    <source>
        <dbReference type="ARBA" id="ARBA00022741"/>
    </source>
</evidence>
<dbReference type="SMART" id="SM00487">
    <property type="entry name" value="DEXDc"/>
    <property type="match status" value="1"/>
</dbReference>
<dbReference type="InterPro" id="IPR011545">
    <property type="entry name" value="DEAD/DEAH_box_helicase_dom"/>
</dbReference>
<dbReference type="Pfam" id="PF00271">
    <property type="entry name" value="Helicase_C"/>
    <property type="match status" value="1"/>
</dbReference>
<dbReference type="Pfam" id="PF23235">
    <property type="entry name" value="WHD_3rd_Lhr"/>
    <property type="match status" value="1"/>
</dbReference>
<dbReference type="InterPro" id="IPR027417">
    <property type="entry name" value="P-loop_NTPase"/>
</dbReference>
<evidence type="ECO:0000313" key="13">
    <source>
        <dbReference type="Proteomes" id="UP001432011"/>
    </source>
</evidence>
<dbReference type="EMBL" id="CP108085">
    <property type="protein sequence ID" value="WUP75388.1"/>
    <property type="molecule type" value="Genomic_DNA"/>
</dbReference>
<evidence type="ECO:0000256" key="2">
    <source>
        <dbReference type="ARBA" id="ARBA00022763"/>
    </source>
</evidence>
<evidence type="ECO:0000256" key="9">
    <source>
        <dbReference type="SAM" id="MobiDB-lite"/>
    </source>
</evidence>
<dbReference type="InterPro" id="IPR014001">
    <property type="entry name" value="Helicase_ATP-bd"/>
</dbReference>
<keyword evidence="5" id="KW-0067">ATP-binding</keyword>
<feature type="compositionally biased region" description="Basic and acidic residues" evidence="9">
    <location>
        <begin position="373"/>
        <end position="386"/>
    </location>
</feature>
<dbReference type="InterPro" id="IPR055369">
    <property type="entry name" value="WH2_Lhr"/>
</dbReference>
<feature type="region of interest" description="Disordered" evidence="9">
    <location>
        <begin position="1699"/>
        <end position="1724"/>
    </location>
</feature>
<keyword evidence="6" id="KW-0238">DNA-binding</keyword>
<feature type="region of interest" description="Disordered" evidence="9">
    <location>
        <begin position="66"/>
        <end position="108"/>
    </location>
</feature>
<feature type="region of interest" description="Disordered" evidence="9">
    <location>
        <begin position="373"/>
        <end position="427"/>
    </location>
</feature>
<dbReference type="InterPro" id="IPR045628">
    <property type="entry name" value="Lhr_WH_dom"/>
</dbReference>
<dbReference type="Pfam" id="PF00270">
    <property type="entry name" value="DEAD"/>
    <property type="match status" value="1"/>
</dbReference>
<feature type="compositionally biased region" description="Low complexity" evidence="9">
    <location>
        <begin position="1699"/>
        <end position="1712"/>
    </location>
</feature>
<keyword evidence="13" id="KW-1185">Reference proteome</keyword>
<evidence type="ECO:0000259" key="11">
    <source>
        <dbReference type="PROSITE" id="PS51194"/>
    </source>
</evidence>
<dbReference type="InterPro" id="IPR013701">
    <property type="entry name" value="Lhr-like_DEAD/DEAH_assoc"/>
</dbReference>
<evidence type="ECO:0000256" key="7">
    <source>
        <dbReference type="ARBA" id="ARBA00023204"/>
    </source>
</evidence>
<evidence type="ECO:0000259" key="10">
    <source>
        <dbReference type="PROSITE" id="PS51192"/>
    </source>
</evidence>
<dbReference type="Pfam" id="PF23234">
    <property type="entry name" value="WHD_4th_Lhr"/>
    <property type="match status" value="1"/>
</dbReference>
<reference evidence="12" key="1">
    <citation type="submission" date="2022-10" db="EMBL/GenBank/DDBJ databases">
        <title>The complete genomes of actinobacterial strains from the NBC collection.</title>
        <authorList>
            <person name="Joergensen T.S."/>
            <person name="Alvarez Arevalo M."/>
            <person name="Sterndorff E.B."/>
            <person name="Faurdal D."/>
            <person name="Vuksanovic O."/>
            <person name="Mourched A.-S."/>
            <person name="Charusanti P."/>
            <person name="Shaw S."/>
            <person name="Blin K."/>
            <person name="Weber T."/>
        </authorList>
    </citation>
    <scope>NUCLEOTIDE SEQUENCE</scope>
    <source>
        <strain evidence="12">NBC_00254</strain>
    </source>
</reference>
<evidence type="ECO:0000256" key="8">
    <source>
        <dbReference type="ARBA" id="ARBA00023235"/>
    </source>
</evidence>
<dbReference type="InterPro" id="IPR055368">
    <property type="entry name" value="WH3_Lhr"/>
</dbReference>
<evidence type="ECO:0000256" key="4">
    <source>
        <dbReference type="ARBA" id="ARBA00022806"/>
    </source>
</evidence>